<sequence>MTTAACVSRDLVSTQHCGGISAGSGRTGSVVVLVVDVTAMVEVSLVWRSHAPKPAPGVGNIPGQRAPAGRCHPTGEAASLGTTPDQAILGHWLYGPPPGGTGVPVRRSKLGGENGVARTTGERRLCTQEKLQAVAQVHYGGGTADGGIEKPLSGHLGRFVPRHLEEAQQCPSQEGCKELEAGAILATVVQGRALQYLRRVRANGGMGFPQEEPRSPPQQARHLDVRLREGLPAETFQKRLLGLAGAASTPWGRVIRSSPQLRGVLSQDWALLVSGSVVEYTCPLLRPSEEQATFQQQLSCPFTEGVHRVFLHIRARESANVRRPPPPDIGDLLRDPELPASLREWIVSSR</sequence>
<reference evidence="1 2" key="1">
    <citation type="journal article" date="2015" name="Genome Biol. Evol.">
        <title>Comparative Genomics of a Bacterivorous Green Alga Reveals Evolutionary Causalities and Consequences of Phago-Mixotrophic Mode of Nutrition.</title>
        <authorList>
            <person name="Burns J.A."/>
            <person name="Paasch A."/>
            <person name="Narechania A."/>
            <person name="Kim E."/>
        </authorList>
    </citation>
    <scope>NUCLEOTIDE SEQUENCE [LARGE SCALE GENOMIC DNA]</scope>
    <source>
        <strain evidence="1 2">PLY_AMNH</strain>
    </source>
</reference>
<protein>
    <submittedName>
        <fullName evidence="1">Uncharacterized protein</fullName>
    </submittedName>
</protein>
<name>A0AAE0FZP0_9CHLO</name>
<organism evidence="1 2">
    <name type="scientific">Cymbomonas tetramitiformis</name>
    <dbReference type="NCBI Taxonomy" id="36881"/>
    <lineage>
        <taxon>Eukaryota</taxon>
        <taxon>Viridiplantae</taxon>
        <taxon>Chlorophyta</taxon>
        <taxon>Pyramimonadophyceae</taxon>
        <taxon>Pyramimonadales</taxon>
        <taxon>Pyramimonadaceae</taxon>
        <taxon>Cymbomonas</taxon>
    </lineage>
</organism>
<comment type="caution">
    <text evidence="1">The sequence shown here is derived from an EMBL/GenBank/DDBJ whole genome shotgun (WGS) entry which is preliminary data.</text>
</comment>
<gene>
    <name evidence="1" type="ORF">CYMTET_22716</name>
</gene>
<dbReference type="AlphaFoldDB" id="A0AAE0FZP0"/>
<proteinExistence type="predicted"/>
<accession>A0AAE0FZP0</accession>
<dbReference type="EMBL" id="LGRX02011571">
    <property type="protein sequence ID" value="KAK3268809.1"/>
    <property type="molecule type" value="Genomic_DNA"/>
</dbReference>
<evidence type="ECO:0000313" key="1">
    <source>
        <dbReference type="EMBL" id="KAK3268809.1"/>
    </source>
</evidence>
<dbReference type="Proteomes" id="UP001190700">
    <property type="component" value="Unassembled WGS sequence"/>
</dbReference>
<keyword evidence="2" id="KW-1185">Reference proteome</keyword>
<evidence type="ECO:0000313" key="2">
    <source>
        <dbReference type="Proteomes" id="UP001190700"/>
    </source>
</evidence>